<dbReference type="Gene3D" id="1.10.1040.10">
    <property type="entry name" value="N-(1-d-carboxylethyl)-l-norvaline Dehydrogenase, domain 2"/>
    <property type="match status" value="1"/>
</dbReference>
<comment type="caution">
    <text evidence="3">The sequence shown here is derived from an EMBL/GenBank/DDBJ whole genome shotgun (WGS) entry which is preliminary data.</text>
</comment>
<dbReference type="InterPro" id="IPR006115">
    <property type="entry name" value="6PGDH_NADP-bd"/>
</dbReference>
<feature type="domain" description="6-phosphogluconate dehydrogenase NADP-binding" evidence="2">
    <location>
        <begin position="6"/>
        <end position="148"/>
    </location>
</feature>
<organism evidence="3 4">
    <name type="scientific">Streptomyces caelestis</name>
    <dbReference type="NCBI Taxonomy" id="36816"/>
    <lineage>
        <taxon>Bacteria</taxon>
        <taxon>Bacillati</taxon>
        <taxon>Actinomycetota</taxon>
        <taxon>Actinomycetes</taxon>
        <taxon>Kitasatosporales</taxon>
        <taxon>Streptomycetaceae</taxon>
        <taxon>Streptomyces</taxon>
    </lineage>
</organism>
<dbReference type="InterPro" id="IPR036291">
    <property type="entry name" value="NAD(P)-bd_dom_sf"/>
</dbReference>
<dbReference type="AlphaFoldDB" id="A0A7W9LQI1"/>
<feature type="compositionally biased region" description="Basic and acidic residues" evidence="1">
    <location>
        <begin position="435"/>
        <end position="446"/>
    </location>
</feature>
<sequence>MTPPHTIAVLGLGRMGDAIATRLAAQDWDVVGWTRSGRTSGALETTGAAKDAVAKADLVILALFDGPACRQVLDDARDSLRADTIVLNTSTIAPAEASQLARRLGPSYVHAPVLGSVPAAAAGALQILAAAGQDTLDRVRPVLQTLGTVRRVDDASTAAALKLIANNSLAGAVLGLRDSLRQADALGLPRAQVLDVLELGALGGLVARKRPFLTGQAGAVTADFTIGALAKDMALLAAASNTPLRSAANVADTPADPEADIAVAATVPAVDDAVLQPLRAYIRGHATGDPTHFRDAFLPTAHIEGIRDGAFVSWPLEEYCALFPGRPAPDEPARSRRIDAIDVHGTVATATMTLSHGADTFTDIFLLVRVDDRWRISNKAYHRRGSDSRHLAVLLGAQNRPQPPAAVEVLPGVVVGRAGVAASGAPGPDTGGDADGQRDEQPRQGAHDSPPSTWHTDGGLRP</sequence>
<dbReference type="InterPro" id="IPR008927">
    <property type="entry name" value="6-PGluconate_DH-like_C_sf"/>
</dbReference>
<dbReference type="Gene3D" id="3.40.50.720">
    <property type="entry name" value="NAD(P)-binding Rossmann-like Domain"/>
    <property type="match status" value="1"/>
</dbReference>
<dbReference type="SUPFAM" id="SSF51735">
    <property type="entry name" value="NAD(P)-binding Rossmann-fold domains"/>
    <property type="match status" value="1"/>
</dbReference>
<gene>
    <name evidence="3" type="ORF">HDA41_000246</name>
</gene>
<evidence type="ECO:0000313" key="3">
    <source>
        <dbReference type="EMBL" id="MBB5792282.1"/>
    </source>
</evidence>
<dbReference type="Pfam" id="PF12893">
    <property type="entry name" value="Lumazine_bd_2"/>
    <property type="match status" value="1"/>
</dbReference>
<dbReference type="Proteomes" id="UP000590647">
    <property type="component" value="Unassembled WGS sequence"/>
</dbReference>
<feature type="compositionally biased region" description="Low complexity" evidence="1">
    <location>
        <begin position="419"/>
        <end position="428"/>
    </location>
</feature>
<evidence type="ECO:0000313" key="4">
    <source>
        <dbReference type="Proteomes" id="UP000590647"/>
    </source>
</evidence>
<dbReference type="SUPFAM" id="SSF54427">
    <property type="entry name" value="NTF2-like"/>
    <property type="match status" value="1"/>
</dbReference>
<evidence type="ECO:0000256" key="1">
    <source>
        <dbReference type="SAM" id="MobiDB-lite"/>
    </source>
</evidence>
<dbReference type="PANTHER" id="PTHR43580:SF2">
    <property type="entry name" value="CYTOKINE-LIKE NUCLEAR FACTOR N-PAC"/>
    <property type="match status" value="1"/>
</dbReference>
<dbReference type="Gene3D" id="3.10.450.50">
    <property type="match status" value="1"/>
</dbReference>
<dbReference type="InterPro" id="IPR051265">
    <property type="entry name" value="HIBADH-related_NP60_sf"/>
</dbReference>
<keyword evidence="4" id="KW-1185">Reference proteome</keyword>
<dbReference type="GO" id="GO:0050661">
    <property type="term" value="F:NADP binding"/>
    <property type="evidence" value="ECO:0007669"/>
    <property type="project" value="InterPro"/>
</dbReference>
<accession>A0A7W9LQI1</accession>
<dbReference type="PANTHER" id="PTHR43580">
    <property type="entry name" value="OXIDOREDUCTASE GLYR1-RELATED"/>
    <property type="match status" value="1"/>
</dbReference>
<dbReference type="InterPro" id="IPR013328">
    <property type="entry name" value="6PGD_dom2"/>
</dbReference>
<name>A0A7W9LQI1_9ACTN</name>
<proteinExistence type="predicted"/>
<dbReference type="EMBL" id="JACHNE010000001">
    <property type="protein sequence ID" value="MBB5792282.1"/>
    <property type="molecule type" value="Genomic_DNA"/>
</dbReference>
<dbReference type="Pfam" id="PF03446">
    <property type="entry name" value="NAD_binding_2"/>
    <property type="match status" value="1"/>
</dbReference>
<dbReference type="InterPro" id="IPR032710">
    <property type="entry name" value="NTF2-like_dom_sf"/>
</dbReference>
<protein>
    <submittedName>
        <fullName evidence="3">3-hydroxyisobutyrate dehydrogenase-like beta-hydroxyacid dehydrogenase</fullName>
    </submittedName>
</protein>
<reference evidence="3 4" key="1">
    <citation type="submission" date="2020-08" db="EMBL/GenBank/DDBJ databases">
        <title>Sequencing the genomes of 1000 actinobacteria strains.</title>
        <authorList>
            <person name="Klenk H.-P."/>
        </authorList>
    </citation>
    <scope>NUCLEOTIDE SEQUENCE [LARGE SCALE GENOMIC DNA]</scope>
    <source>
        <strain evidence="3 4">DSM 40084</strain>
    </source>
</reference>
<evidence type="ECO:0000259" key="2">
    <source>
        <dbReference type="Pfam" id="PF03446"/>
    </source>
</evidence>
<feature type="region of interest" description="Disordered" evidence="1">
    <location>
        <begin position="419"/>
        <end position="462"/>
    </location>
</feature>
<dbReference type="SUPFAM" id="SSF48179">
    <property type="entry name" value="6-phosphogluconate dehydrogenase C-terminal domain-like"/>
    <property type="match status" value="1"/>
</dbReference>
<dbReference type="InterPro" id="IPR039437">
    <property type="entry name" value="FrzH/put_lumazine-bd"/>
</dbReference>